<organism evidence="1 2">
    <name type="scientific">Nonomuraea spiralis</name>
    <dbReference type="NCBI Taxonomy" id="46182"/>
    <lineage>
        <taxon>Bacteria</taxon>
        <taxon>Bacillati</taxon>
        <taxon>Actinomycetota</taxon>
        <taxon>Actinomycetes</taxon>
        <taxon>Streptosporangiales</taxon>
        <taxon>Streptosporangiaceae</taxon>
        <taxon>Nonomuraea</taxon>
    </lineage>
</organism>
<evidence type="ECO:0000313" key="1">
    <source>
        <dbReference type="EMBL" id="MFB9208250.1"/>
    </source>
</evidence>
<sequence>MELNVSALDMLPTTEEAGLMYCDMTCFDVSVNCGGSTMNTQTVTTTGGWY</sequence>
<accession>A0ABV5IWH6</accession>
<dbReference type="NCBIfam" id="NF038157">
    <property type="entry name" value="lanti_ALQxL"/>
    <property type="match status" value="1"/>
</dbReference>
<evidence type="ECO:0000313" key="2">
    <source>
        <dbReference type="Proteomes" id="UP001589647"/>
    </source>
</evidence>
<proteinExistence type="predicted"/>
<gene>
    <name evidence="1" type="ORF">ACFFV7_44210</name>
</gene>
<dbReference type="RefSeq" id="WP_189648378.1">
    <property type="nucleotide sequence ID" value="NZ_BMRC01000007.1"/>
</dbReference>
<name>A0ABV5IWH6_9ACTN</name>
<protein>
    <submittedName>
        <fullName evidence="1">ALQxL family class IV lanthipeptide</fullName>
    </submittedName>
</protein>
<dbReference type="EMBL" id="JBHMEI010000067">
    <property type="protein sequence ID" value="MFB9208250.1"/>
    <property type="molecule type" value="Genomic_DNA"/>
</dbReference>
<reference evidence="1 2" key="1">
    <citation type="submission" date="2024-09" db="EMBL/GenBank/DDBJ databases">
        <authorList>
            <person name="Sun Q."/>
            <person name="Mori K."/>
        </authorList>
    </citation>
    <scope>NUCLEOTIDE SEQUENCE [LARGE SCALE GENOMIC DNA]</scope>
    <source>
        <strain evidence="1 2">CCM 3426</strain>
    </source>
</reference>
<dbReference type="Proteomes" id="UP001589647">
    <property type="component" value="Unassembled WGS sequence"/>
</dbReference>
<keyword evidence="2" id="KW-1185">Reference proteome</keyword>
<comment type="caution">
    <text evidence="1">The sequence shown here is derived from an EMBL/GenBank/DDBJ whole genome shotgun (WGS) entry which is preliminary data.</text>
</comment>